<feature type="transmembrane region" description="Helical" evidence="1">
    <location>
        <begin position="234"/>
        <end position="259"/>
    </location>
</feature>
<dbReference type="RefSeq" id="WP_078832434.1">
    <property type="nucleotide sequence ID" value="NZ_FUWH01000011.1"/>
</dbReference>
<organism evidence="3 4">
    <name type="scientific">Sediminibacterium ginsengisoli</name>
    <dbReference type="NCBI Taxonomy" id="413434"/>
    <lineage>
        <taxon>Bacteria</taxon>
        <taxon>Pseudomonadati</taxon>
        <taxon>Bacteroidota</taxon>
        <taxon>Chitinophagia</taxon>
        <taxon>Chitinophagales</taxon>
        <taxon>Chitinophagaceae</taxon>
        <taxon>Sediminibacterium</taxon>
    </lineage>
</organism>
<feature type="domain" description="DUF4349" evidence="2">
    <location>
        <begin position="52"/>
        <end position="259"/>
    </location>
</feature>
<evidence type="ECO:0000313" key="4">
    <source>
        <dbReference type="Proteomes" id="UP000190888"/>
    </source>
</evidence>
<dbReference type="Proteomes" id="UP000190888">
    <property type="component" value="Unassembled WGS sequence"/>
</dbReference>
<dbReference type="EMBL" id="FUWH01000011">
    <property type="protein sequence ID" value="SKA12551.1"/>
    <property type="molecule type" value="Genomic_DNA"/>
</dbReference>
<reference evidence="3 4" key="1">
    <citation type="submission" date="2017-02" db="EMBL/GenBank/DDBJ databases">
        <authorList>
            <person name="Peterson S.W."/>
        </authorList>
    </citation>
    <scope>NUCLEOTIDE SEQUENCE [LARGE SCALE GENOMIC DNA]</scope>
    <source>
        <strain evidence="3 4">DSM 22335</strain>
    </source>
</reference>
<dbReference type="InterPro" id="IPR025645">
    <property type="entry name" value="DUF4349"/>
</dbReference>
<name>A0A1T4RA99_9BACT</name>
<keyword evidence="4" id="KW-1185">Reference proteome</keyword>
<accession>A0A1T4RA99</accession>
<gene>
    <name evidence="3" type="ORF">SAMN04488132_11146</name>
</gene>
<keyword evidence="1" id="KW-0812">Transmembrane</keyword>
<evidence type="ECO:0000259" key="2">
    <source>
        <dbReference type="Pfam" id="PF14257"/>
    </source>
</evidence>
<keyword evidence="1" id="KW-1133">Transmembrane helix</keyword>
<proteinExistence type="predicted"/>
<sequence length="270" mass="30575">MNRYLFCIAVLAILCYSCSRKQTTERELQNDQVNTPAAGNKQLSTTDTAAAREIMRQADLVAEMKDYKSGDQLLRRQITAFNAYVTAEEQHTSALRLENNLVIRVPAAKFDQLLSAISGEGITLLRRTISAEDVTAEAADTKARLTAKNAIRNQYYQLLKQAKSIKDILEIQKQIDALQEDIEVTTARSHYLSDQVQYSTIRLQYFQYLETTDTTDKITYFSRLKNAFIAGGSFFAEVLVLLTGAWPFLLLMIVGIWIWKKKKKPVTTAV</sequence>
<keyword evidence="1" id="KW-0472">Membrane</keyword>
<dbReference type="STRING" id="413434.SAMN04488132_11146"/>
<dbReference type="Pfam" id="PF14257">
    <property type="entry name" value="DUF4349"/>
    <property type="match status" value="1"/>
</dbReference>
<evidence type="ECO:0000313" key="3">
    <source>
        <dbReference type="EMBL" id="SKA12551.1"/>
    </source>
</evidence>
<protein>
    <recommendedName>
        <fullName evidence="2">DUF4349 domain-containing protein</fullName>
    </recommendedName>
</protein>
<dbReference type="AlphaFoldDB" id="A0A1T4RA99"/>
<dbReference type="OrthoDB" id="5381491at2"/>
<evidence type="ECO:0000256" key="1">
    <source>
        <dbReference type="SAM" id="Phobius"/>
    </source>
</evidence>